<dbReference type="SUPFAM" id="SSF46785">
    <property type="entry name" value="Winged helix' DNA-binding domain"/>
    <property type="match status" value="1"/>
</dbReference>
<dbReference type="GO" id="GO:0032259">
    <property type="term" value="P:methylation"/>
    <property type="evidence" value="ECO:0007669"/>
    <property type="project" value="UniProtKB-KW"/>
</dbReference>
<name>A0A444YLK1_ARAHY</name>
<keyword evidence="2" id="KW-0808">Transferase</keyword>
<dbReference type="PROSITE" id="PS51683">
    <property type="entry name" value="SAM_OMT_II"/>
    <property type="match status" value="1"/>
</dbReference>
<sequence>MNLAATTHMETPLESSANNHLKPKEEEKEEEDSLSLAMEMLGLNVVPLAVNSAVELGVFDTIAKAGEGAMLSEKEIASQIGSKNPETPQMLDRLLRLLASHSLLRCSVSQQDHSHRLYSLSPRSKYFVTDADDGSSLGPTLALLLDNVFYQSWKGVKGAIMEGFEDIKTLVDVGGGFGVNLHLITSKYPNVKAIINFDLPHVIQHAPLYAGVEHVAGDMFDSVPKGDAIFLKLLRNCHKAIPDDGKVIVVERILPVVSDTTRDAKSSFQSDILMMIQNPPGIHCIGHSIWI</sequence>
<dbReference type="Pfam" id="PF00891">
    <property type="entry name" value="Methyltransf_2"/>
    <property type="match status" value="1"/>
</dbReference>
<dbReference type="InterPro" id="IPR036390">
    <property type="entry name" value="WH_DNA-bd_sf"/>
</dbReference>
<evidence type="ECO:0000313" key="8">
    <source>
        <dbReference type="Proteomes" id="UP000289738"/>
    </source>
</evidence>
<dbReference type="GO" id="GO:0046983">
    <property type="term" value="F:protein dimerization activity"/>
    <property type="evidence" value="ECO:0007669"/>
    <property type="project" value="InterPro"/>
</dbReference>
<evidence type="ECO:0000259" key="5">
    <source>
        <dbReference type="Pfam" id="PF00891"/>
    </source>
</evidence>
<dbReference type="SUPFAM" id="SSF53335">
    <property type="entry name" value="S-adenosyl-L-methionine-dependent methyltransferases"/>
    <property type="match status" value="1"/>
</dbReference>
<dbReference type="InterPro" id="IPR001077">
    <property type="entry name" value="COMT_C"/>
</dbReference>
<keyword evidence="1" id="KW-0489">Methyltransferase</keyword>
<proteinExistence type="predicted"/>
<evidence type="ECO:0000256" key="3">
    <source>
        <dbReference type="ARBA" id="ARBA00022691"/>
    </source>
</evidence>
<dbReference type="InterPro" id="IPR029063">
    <property type="entry name" value="SAM-dependent_MTases_sf"/>
</dbReference>
<dbReference type="GO" id="GO:0008757">
    <property type="term" value="F:S-adenosylmethionine-dependent methyltransferase activity"/>
    <property type="evidence" value="ECO:0007669"/>
    <property type="project" value="UniProtKB-ARBA"/>
</dbReference>
<evidence type="ECO:0000256" key="1">
    <source>
        <dbReference type="ARBA" id="ARBA00022603"/>
    </source>
</evidence>
<evidence type="ECO:0008006" key="9">
    <source>
        <dbReference type="Google" id="ProtNLM"/>
    </source>
</evidence>
<feature type="domain" description="O-methyltransferase dimerisation" evidence="6">
    <location>
        <begin position="41"/>
        <end position="130"/>
    </location>
</feature>
<accession>A0A444YLK1</accession>
<gene>
    <name evidence="7" type="ORF">Ahy_B06g081615</name>
</gene>
<protein>
    <recommendedName>
        <fullName evidence="9">O-methyltransferase domain-containing protein</fullName>
    </recommendedName>
</protein>
<comment type="caution">
    <text evidence="7">The sequence shown here is derived from an EMBL/GenBank/DDBJ whole genome shotgun (WGS) entry which is preliminary data.</text>
</comment>
<evidence type="ECO:0000313" key="7">
    <source>
        <dbReference type="EMBL" id="RYR02792.1"/>
    </source>
</evidence>
<dbReference type="InterPro" id="IPR036388">
    <property type="entry name" value="WH-like_DNA-bd_sf"/>
</dbReference>
<keyword evidence="8" id="KW-1185">Reference proteome</keyword>
<dbReference type="FunFam" id="1.10.10.10:FF:000357">
    <property type="entry name" value="Caffeic acid 3-O-methyltransferase"/>
    <property type="match status" value="1"/>
</dbReference>
<keyword evidence="3" id="KW-0949">S-adenosyl-L-methionine</keyword>
<evidence type="ECO:0000259" key="6">
    <source>
        <dbReference type="Pfam" id="PF08100"/>
    </source>
</evidence>
<feature type="domain" description="O-methyltransferase C-terminal" evidence="5">
    <location>
        <begin position="164"/>
        <end position="277"/>
    </location>
</feature>
<reference evidence="7 8" key="1">
    <citation type="submission" date="2019-01" db="EMBL/GenBank/DDBJ databases">
        <title>Sequencing of cultivated peanut Arachis hypogaea provides insights into genome evolution and oil improvement.</title>
        <authorList>
            <person name="Chen X."/>
        </authorList>
    </citation>
    <scope>NUCLEOTIDE SEQUENCE [LARGE SCALE GENOMIC DNA]</scope>
    <source>
        <strain evidence="8">cv. Fuhuasheng</strain>
        <tissue evidence="7">Leaves</tissue>
    </source>
</reference>
<feature type="compositionally biased region" description="Polar residues" evidence="4">
    <location>
        <begin position="1"/>
        <end position="19"/>
    </location>
</feature>
<dbReference type="Gene3D" id="3.40.50.150">
    <property type="entry name" value="Vaccinia Virus protein VP39"/>
    <property type="match status" value="1"/>
</dbReference>
<dbReference type="PANTHER" id="PTHR11746">
    <property type="entry name" value="O-METHYLTRANSFERASE"/>
    <property type="match status" value="1"/>
</dbReference>
<dbReference type="GO" id="GO:0008171">
    <property type="term" value="F:O-methyltransferase activity"/>
    <property type="evidence" value="ECO:0007669"/>
    <property type="project" value="InterPro"/>
</dbReference>
<feature type="region of interest" description="Disordered" evidence="4">
    <location>
        <begin position="1"/>
        <end position="33"/>
    </location>
</feature>
<evidence type="ECO:0000256" key="4">
    <source>
        <dbReference type="SAM" id="MobiDB-lite"/>
    </source>
</evidence>
<dbReference type="Gene3D" id="1.10.10.10">
    <property type="entry name" value="Winged helix-like DNA-binding domain superfamily/Winged helix DNA-binding domain"/>
    <property type="match status" value="1"/>
</dbReference>
<dbReference type="InterPro" id="IPR012967">
    <property type="entry name" value="COMT_dimerisation"/>
</dbReference>
<dbReference type="STRING" id="3818.A0A444YLK1"/>
<organism evidence="7 8">
    <name type="scientific">Arachis hypogaea</name>
    <name type="common">Peanut</name>
    <dbReference type="NCBI Taxonomy" id="3818"/>
    <lineage>
        <taxon>Eukaryota</taxon>
        <taxon>Viridiplantae</taxon>
        <taxon>Streptophyta</taxon>
        <taxon>Embryophyta</taxon>
        <taxon>Tracheophyta</taxon>
        <taxon>Spermatophyta</taxon>
        <taxon>Magnoliopsida</taxon>
        <taxon>eudicotyledons</taxon>
        <taxon>Gunneridae</taxon>
        <taxon>Pentapetalae</taxon>
        <taxon>rosids</taxon>
        <taxon>fabids</taxon>
        <taxon>Fabales</taxon>
        <taxon>Fabaceae</taxon>
        <taxon>Papilionoideae</taxon>
        <taxon>50 kb inversion clade</taxon>
        <taxon>dalbergioids sensu lato</taxon>
        <taxon>Dalbergieae</taxon>
        <taxon>Pterocarpus clade</taxon>
        <taxon>Arachis</taxon>
    </lineage>
</organism>
<dbReference type="Pfam" id="PF08100">
    <property type="entry name" value="Dimerisation"/>
    <property type="match status" value="1"/>
</dbReference>
<dbReference type="EMBL" id="SDMP01000016">
    <property type="protein sequence ID" value="RYR02792.1"/>
    <property type="molecule type" value="Genomic_DNA"/>
</dbReference>
<dbReference type="AlphaFoldDB" id="A0A444YLK1"/>
<dbReference type="Proteomes" id="UP000289738">
    <property type="component" value="Chromosome B06"/>
</dbReference>
<evidence type="ECO:0000256" key="2">
    <source>
        <dbReference type="ARBA" id="ARBA00022679"/>
    </source>
</evidence>
<dbReference type="InterPro" id="IPR016461">
    <property type="entry name" value="COMT-like"/>
</dbReference>